<keyword evidence="2" id="KW-0813">Transport</keyword>
<dbReference type="PROSITE" id="PS51007">
    <property type="entry name" value="CYTC"/>
    <property type="match status" value="2"/>
</dbReference>
<dbReference type="RefSeq" id="WP_013385649.1">
    <property type="nucleotide sequence ID" value="NC_017385.1"/>
</dbReference>
<evidence type="ECO:0000256" key="6">
    <source>
        <dbReference type="ARBA" id="ARBA00022982"/>
    </source>
</evidence>
<dbReference type="GO" id="GO:0005506">
    <property type="term" value="F:iron ion binding"/>
    <property type="evidence" value="ECO:0007669"/>
    <property type="project" value="InterPro"/>
</dbReference>
<comment type="cofactor">
    <cofactor evidence="1">
        <name>heme c</name>
        <dbReference type="ChEBI" id="CHEBI:61717"/>
    </cofactor>
</comment>
<keyword evidence="4" id="KW-0679">Respiratory chain</keyword>
<evidence type="ECO:0000256" key="2">
    <source>
        <dbReference type="ARBA" id="ARBA00022448"/>
    </source>
</evidence>
<keyword evidence="7 8" id="KW-0408">Iron</keyword>
<dbReference type="AlphaFoldDB" id="F9YBD5"/>
<dbReference type="OrthoDB" id="9811281at2"/>
<feature type="signal peptide" evidence="9">
    <location>
        <begin position="1"/>
        <end position="21"/>
    </location>
</feature>
<evidence type="ECO:0000313" key="12">
    <source>
        <dbReference type="Proteomes" id="UP000000692"/>
    </source>
</evidence>
<dbReference type="Pfam" id="PF13442">
    <property type="entry name" value="Cytochrome_CBB3"/>
    <property type="match status" value="1"/>
</dbReference>
<evidence type="ECO:0000256" key="4">
    <source>
        <dbReference type="ARBA" id="ARBA00022660"/>
    </source>
</evidence>
<proteinExistence type="predicted"/>
<dbReference type="HOGENOM" id="CLU_028594_1_0_5"/>
<evidence type="ECO:0000256" key="5">
    <source>
        <dbReference type="ARBA" id="ARBA00022723"/>
    </source>
</evidence>
<accession>F9YBD5</accession>
<dbReference type="GO" id="GO:0047833">
    <property type="term" value="F:D-sorbitol dehydrogenase (acceptor) activity"/>
    <property type="evidence" value="ECO:0007669"/>
    <property type="project" value="UniProtKB-EC"/>
</dbReference>
<gene>
    <name evidence="11" type="primary">sldC</name>
    <name evidence="11" type="ordered locus">KVU_PB0009</name>
</gene>
<dbReference type="GO" id="GO:0020037">
    <property type="term" value="F:heme binding"/>
    <property type="evidence" value="ECO:0007669"/>
    <property type="project" value="InterPro"/>
</dbReference>
<dbReference type="GO" id="GO:0009055">
    <property type="term" value="F:electron transfer activity"/>
    <property type="evidence" value="ECO:0007669"/>
    <property type="project" value="InterPro"/>
</dbReference>
<evidence type="ECO:0000256" key="1">
    <source>
        <dbReference type="ARBA" id="ARBA00001926"/>
    </source>
</evidence>
<dbReference type="InterPro" id="IPR036909">
    <property type="entry name" value="Cyt_c-like_dom_sf"/>
</dbReference>
<keyword evidence="5 8" id="KW-0479">Metal-binding</keyword>
<dbReference type="SUPFAM" id="SSF46626">
    <property type="entry name" value="Cytochrome c"/>
    <property type="match status" value="2"/>
</dbReference>
<dbReference type="EMBL" id="CP002020">
    <property type="protein sequence ID" value="AEM42687.1"/>
    <property type="molecule type" value="Genomic_DNA"/>
</dbReference>
<dbReference type="InterPro" id="IPR008168">
    <property type="entry name" value="Cyt_C_IC"/>
</dbReference>
<keyword evidence="12" id="KW-1185">Reference proteome</keyword>
<dbReference type="Proteomes" id="UP000000692">
    <property type="component" value="Plasmid 2"/>
</dbReference>
<keyword evidence="11" id="KW-0614">Plasmid</keyword>
<keyword evidence="6" id="KW-0249">Electron transport</keyword>
<evidence type="ECO:0000313" key="11">
    <source>
        <dbReference type="EMBL" id="AEM42687.1"/>
    </source>
</evidence>
<dbReference type="EC" id="1.1.99.21" evidence="11"/>
<dbReference type="KEGG" id="kvl:KVU_PB0009"/>
<name>F9YBD5_KETVW</name>
<dbReference type="Pfam" id="PF00034">
    <property type="entry name" value="Cytochrom_C"/>
    <property type="match status" value="1"/>
</dbReference>
<dbReference type="PANTHER" id="PTHR35008">
    <property type="entry name" value="BLL4482 PROTEIN-RELATED"/>
    <property type="match status" value="1"/>
</dbReference>
<dbReference type="Gene3D" id="1.10.760.10">
    <property type="entry name" value="Cytochrome c-like domain"/>
    <property type="match status" value="2"/>
</dbReference>
<feature type="chain" id="PRO_5003391488" evidence="9">
    <location>
        <begin position="22"/>
        <end position="277"/>
    </location>
</feature>
<geneLocation type="plasmid" evidence="12">
    <name>pKVU_200</name>
</geneLocation>
<reference evidence="11 12" key="1">
    <citation type="journal article" date="2011" name="J. Bacteriol.">
        <title>Complete genome sequence of the industrial strain Ketogulonicigenium vulgare WSH-001.</title>
        <authorList>
            <person name="Liu L."/>
            <person name="Li Y."/>
            <person name="Zhang J."/>
            <person name="Zhou Z."/>
            <person name="Liu J."/>
            <person name="Li X."/>
            <person name="Zhou J."/>
            <person name="Du G."/>
            <person name="Wang L."/>
            <person name="Chen J."/>
        </authorList>
    </citation>
    <scope>NUCLEOTIDE SEQUENCE [LARGE SCALE GENOMIC DNA]</scope>
    <source>
        <strain evidence="11 12">WSH-001</strain>
        <plasmid evidence="12">pKVU_200</plasmid>
    </source>
</reference>
<evidence type="ECO:0000256" key="7">
    <source>
        <dbReference type="ARBA" id="ARBA00023004"/>
    </source>
</evidence>
<dbReference type="PANTHER" id="PTHR35008:SF8">
    <property type="entry name" value="ALCOHOL DEHYDROGENASE CYTOCHROME C SUBUNIT"/>
    <property type="match status" value="1"/>
</dbReference>
<protein>
    <submittedName>
        <fullName evidence="11">Sorbitol dehydrogenase cytochrome c subunit</fullName>
        <ecNumber evidence="11">1.1.99.21</ecNumber>
    </submittedName>
</protein>
<keyword evidence="11" id="KW-0560">Oxidoreductase</keyword>
<evidence type="ECO:0000256" key="3">
    <source>
        <dbReference type="ARBA" id="ARBA00022617"/>
    </source>
</evidence>
<evidence type="ECO:0000256" key="9">
    <source>
        <dbReference type="SAM" id="SignalP"/>
    </source>
</evidence>
<dbReference type="InterPro" id="IPR051459">
    <property type="entry name" value="Cytochrome_c-type_DH"/>
</dbReference>
<dbReference type="PRINTS" id="PR00605">
    <property type="entry name" value="CYTCHROMECIC"/>
</dbReference>
<keyword evidence="9" id="KW-0732">Signal</keyword>
<organism evidence="11 12">
    <name type="scientific">Ketogulonicigenium vulgare (strain WSH-001)</name>
    <dbReference type="NCBI Taxonomy" id="759362"/>
    <lineage>
        <taxon>Bacteria</taxon>
        <taxon>Pseudomonadati</taxon>
        <taxon>Pseudomonadota</taxon>
        <taxon>Alphaproteobacteria</taxon>
        <taxon>Rhodobacterales</taxon>
        <taxon>Roseobacteraceae</taxon>
        <taxon>Ketogulonicigenium</taxon>
    </lineage>
</organism>
<evidence type="ECO:0000259" key="10">
    <source>
        <dbReference type="PROSITE" id="PS51007"/>
    </source>
</evidence>
<feature type="domain" description="Cytochrome c" evidence="10">
    <location>
        <begin position="25"/>
        <end position="121"/>
    </location>
</feature>
<keyword evidence="3 8" id="KW-0349">Heme</keyword>
<evidence type="ECO:0000256" key="8">
    <source>
        <dbReference type="PROSITE-ProRule" id="PRU00433"/>
    </source>
</evidence>
<dbReference type="InterPro" id="IPR009056">
    <property type="entry name" value="Cyt_c-like_dom"/>
</dbReference>
<sequence>MTHRFMTTLAVSMLLAAPALAQDADQLAHGRSLVETNNCTGCHTQNLGGQFFGGWYVPNISSDEASGVGSWTADELVAYLRDGTSAKGQAAGSMAGVVGSITRHMPDADLQAIAAYLKSSDPVVSFERTTEAAAPGSFVDAKPASLASLDPVQSTDPAAHVDLSVTDGATLYISACATCHMPNGEGIEGQFYPALTGNTTTGTYVPNNLVQVILYGVTRDSNRGMPVHMPAFGNDLSDEQIAAVANYVFDRFGNDDLSVSGDDVALLRARQNLPGQQ</sequence>
<feature type="domain" description="Cytochrome c" evidence="10">
    <location>
        <begin position="163"/>
        <end position="252"/>
    </location>
</feature>